<name>F6GVS3_VITVI</name>
<dbReference type="AlphaFoldDB" id="F6GVS3"/>
<dbReference type="PaxDb" id="29760-VIT_14s0083g00420.t01"/>
<accession>F6GVS3</accession>
<evidence type="ECO:0000313" key="2">
    <source>
        <dbReference type="Proteomes" id="UP000009183"/>
    </source>
</evidence>
<sequence length="71" mass="8205">MTPDEALDIGDLARRTETPFFSYKFHQRATNQDSILVEKEVSISKSILACPICYQPFTWNGVLVWTNIIER</sequence>
<gene>
    <name evidence="1" type="ordered locus">VIT_14s0083g00420</name>
</gene>
<organism evidence="1 2">
    <name type="scientific">Vitis vinifera</name>
    <name type="common">Grape</name>
    <dbReference type="NCBI Taxonomy" id="29760"/>
    <lineage>
        <taxon>Eukaryota</taxon>
        <taxon>Viridiplantae</taxon>
        <taxon>Streptophyta</taxon>
        <taxon>Embryophyta</taxon>
        <taxon>Tracheophyta</taxon>
        <taxon>Spermatophyta</taxon>
        <taxon>Magnoliopsida</taxon>
        <taxon>eudicotyledons</taxon>
        <taxon>Gunneridae</taxon>
        <taxon>Pentapetalae</taxon>
        <taxon>rosids</taxon>
        <taxon>Vitales</taxon>
        <taxon>Vitaceae</taxon>
        <taxon>Viteae</taxon>
        <taxon>Vitis</taxon>
    </lineage>
</organism>
<dbReference type="HOGENOM" id="CLU_2763039_0_0_1"/>
<evidence type="ECO:0000313" key="1">
    <source>
        <dbReference type="EMBL" id="CCB44058.1"/>
    </source>
</evidence>
<reference evidence="2" key="1">
    <citation type="journal article" date="2007" name="Nature">
        <title>The grapevine genome sequence suggests ancestral hexaploidization in major angiosperm phyla.</title>
        <authorList>
            <consortium name="The French-Italian Public Consortium for Grapevine Genome Characterization."/>
            <person name="Jaillon O."/>
            <person name="Aury J.-M."/>
            <person name="Noel B."/>
            <person name="Policriti A."/>
            <person name="Clepet C."/>
            <person name="Casagrande A."/>
            <person name="Choisne N."/>
            <person name="Aubourg S."/>
            <person name="Vitulo N."/>
            <person name="Jubin C."/>
            <person name="Vezzi A."/>
            <person name="Legeai F."/>
            <person name="Hugueney P."/>
            <person name="Dasilva C."/>
            <person name="Horner D."/>
            <person name="Mica E."/>
            <person name="Jublot D."/>
            <person name="Poulain J."/>
            <person name="Bruyere C."/>
            <person name="Billault A."/>
            <person name="Segurens B."/>
            <person name="Gouyvenoux M."/>
            <person name="Ugarte E."/>
            <person name="Cattonaro F."/>
            <person name="Anthouard V."/>
            <person name="Vico V."/>
            <person name="Del Fabbro C."/>
            <person name="Alaux M."/>
            <person name="Di Gaspero G."/>
            <person name="Dumas V."/>
            <person name="Felice N."/>
            <person name="Paillard S."/>
            <person name="Juman I."/>
            <person name="Moroldo M."/>
            <person name="Scalabrin S."/>
            <person name="Canaguier A."/>
            <person name="Le Clainche I."/>
            <person name="Malacrida G."/>
            <person name="Durand E."/>
            <person name="Pesole G."/>
            <person name="Laucou V."/>
            <person name="Chatelet P."/>
            <person name="Merdinoglu D."/>
            <person name="Delledonne M."/>
            <person name="Pezzotti M."/>
            <person name="Lecharny A."/>
            <person name="Scarpelli C."/>
            <person name="Artiguenave F."/>
            <person name="Pe M.E."/>
            <person name="Valle G."/>
            <person name="Morgante M."/>
            <person name="Caboche M."/>
            <person name="Adam-Blondon A.-F."/>
            <person name="Weissenbach J."/>
            <person name="Quetier F."/>
            <person name="Wincker P."/>
        </authorList>
    </citation>
    <scope>NUCLEOTIDE SEQUENCE [LARGE SCALE GENOMIC DNA]</scope>
    <source>
        <strain evidence="2">cv. Pinot noir / PN40024</strain>
    </source>
</reference>
<dbReference type="Proteomes" id="UP000009183">
    <property type="component" value="Chromosome 14"/>
</dbReference>
<protein>
    <submittedName>
        <fullName evidence="1">Uncharacterized protein</fullName>
    </submittedName>
</protein>
<dbReference type="EMBL" id="FN594955">
    <property type="protein sequence ID" value="CCB44058.1"/>
    <property type="molecule type" value="Genomic_DNA"/>
</dbReference>
<dbReference type="InParanoid" id="F6GVS3"/>
<proteinExistence type="predicted"/>
<keyword evidence="2" id="KW-1185">Reference proteome</keyword>